<dbReference type="EMBL" id="GG738853">
    <property type="protein sequence ID" value="EFC47726.1"/>
    <property type="molecule type" value="Genomic_DNA"/>
</dbReference>
<accession>D2V5X4</accession>
<dbReference type="AlphaFoldDB" id="D2V5X4"/>
<proteinExistence type="predicted"/>
<sequence length="183" mass="21123">MEQDNLHNSSTTTQNNSTHSNDDDDIWGEEEFRVDGQNDSKSYDQYVASLNFDRMRDTFVTLGIKDGVSEGLDEARQVYFEKGLVGGIREGIVCGFLIQLMSLEGLIDEEKRNKMKSESVLWKKEKMDRVMEMILSSEKKVVADCDDGEGIEDEDLRMIREVIEKHTDHIEMFKATYESILRH</sequence>
<dbReference type="KEGG" id="ngr:NAEGRDRAFT_64234"/>
<keyword evidence="3" id="KW-1185">Reference proteome</keyword>
<reference evidence="2 3" key="1">
    <citation type="journal article" date="2010" name="Cell">
        <title>The genome of Naegleria gruberi illuminates early eukaryotic versatility.</title>
        <authorList>
            <person name="Fritz-Laylin L.K."/>
            <person name="Prochnik S.E."/>
            <person name="Ginger M.L."/>
            <person name="Dacks J.B."/>
            <person name="Carpenter M.L."/>
            <person name="Field M.C."/>
            <person name="Kuo A."/>
            <person name="Paredez A."/>
            <person name="Chapman J."/>
            <person name="Pham J."/>
            <person name="Shu S."/>
            <person name="Neupane R."/>
            <person name="Cipriano M."/>
            <person name="Mancuso J."/>
            <person name="Tu H."/>
            <person name="Salamov A."/>
            <person name="Lindquist E."/>
            <person name="Shapiro H."/>
            <person name="Lucas S."/>
            <person name="Grigoriev I.V."/>
            <person name="Cande W.Z."/>
            <person name="Fulton C."/>
            <person name="Rokhsar D.S."/>
            <person name="Dawson S.C."/>
        </authorList>
    </citation>
    <scope>NUCLEOTIDE SEQUENCE [LARGE SCALE GENOMIC DNA]</scope>
    <source>
        <strain evidence="2 3">NEG-M</strain>
    </source>
</reference>
<name>D2V5X4_NAEGR</name>
<dbReference type="RefSeq" id="XP_002680470.1">
    <property type="nucleotide sequence ID" value="XM_002680424.1"/>
</dbReference>
<dbReference type="VEuPathDB" id="AmoebaDB:NAEGRDRAFT_64234"/>
<feature type="compositionally biased region" description="Low complexity" evidence="1">
    <location>
        <begin position="7"/>
        <end position="19"/>
    </location>
</feature>
<feature type="region of interest" description="Disordered" evidence="1">
    <location>
        <begin position="1"/>
        <end position="28"/>
    </location>
</feature>
<dbReference type="GeneID" id="8861898"/>
<dbReference type="InParanoid" id="D2V5X4"/>
<evidence type="ECO:0000256" key="1">
    <source>
        <dbReference type="SAM" id="MobiDB-lite"/>
    </source>
</evidence>
<dbReference type="OrthoDB" id="20086at2759"/>
<dbReference type="Proteomes" id="UP000006671">
    <property type="component" value="Unassembled WGS sequence"/>
</dbReference>
<evidence type="ECO:0000313" key="3">
    <source>
        <dbReference type="Proteomes" id="UP000006671"/>
    </source>
</evidence>
<protein>
    <submittedName>
        <fullName evidence="2">Predicted protein</fullName>
    </submittedName>
</protein>
<evidence type="ECO:0000313" key="2">
    <source>
        <dbReference type="EMBL" id="EFC47726.1"/>
    </source>
</evidence>
<organism evidence="3">
    <name type="scientific">Naegleria gruberi</name>
    <name type="common">Amoeba</name>
    <dbReference type="NCBI Taxonomy" id="5762"/>
    <lineage>
        <taxon>Eukaryota</taxon>
        <taxon>Discoba</taxon>
        <taxon>Heterolobosea</taxon>
        <taxon>Tetramitia</taxon>
        <taxon>Eutetramitia</taxon>
        <taxon>Vahlkampfiidae</taxon>
        <taxon>Naegleria</taxon>
    </lineage>
</organism>
<gene>
    <name evidence="2" type="ORF">NAEGRDRAFT_64234</name>
</gene>